<comment type="caution">
    <text evidence="2">The sequence shown here is derived from an EMBL/GenBank/DDBJ whole genome shotgun (WGS) entry which is preliminary data.</text>
</comment>
<evidence type="ECO:0000256" key="1">
    <source>
        <dbReference type="SAM" id="Phobius"/>
    </source>
</evidence>
<name>A0A1F5E0E9_9BACT</name>
<reference evidence="2 3" key="1">
    <citation type="journal article" date="2016" name="Nat. Commun.">
        <title>Thousands of microbial genomes shed light on interconnected biogeochemical processes in an aquifer system.</title>
        <authorList>
            <person name="Anantharaman K."/>
            <person name="Brown C.T."/>
            <person name="Hug L.A."/>
            <person name="Sharon I."/>
            <person name="Castelle C.J."/>
            <person name="Probst A.J."/>
            <person name="Thomas B.C."/>
            <person name="Singh A."/>
            <person name="Wilkins M.J."/>
            <person name="Karaoz U."/>
            <person name="Brodie E.L."/>
            <person name="Williams K.H."/>
            <person name="Hubbard S.S."/>
            <person name="Banfield J.F."/>
        </authorList>
    </citation>
    <scope>NUCLEOTIDE SEQUENCE [LARGE SCALE GENOMIC DNA]</scope>
</reference>
<feature type="transmembrane region" description="Helical" evidence="1">
    <location>
        <begin position="212"/>
        <end position="233"/>
    </location>
</feature>
<dbReference type="AlphaFoldDB" id="A0A1F5E0E9"/>
<proteinExistence type="predicted"/>
<protein>
    <recommendedName>
        <fullName evidence="4">Glycosyltransferase RgtA/B/C/D-like domain-containing protein</fullName>
    </recommendedName>
</protein>
<evidence type="ECO:0008006" key="4">
    <source>
        <dbReference type="Google" id="ProtNLM"/>
    </source>
</evidence>
<feature type="transmembrane region" description="Helical" evidence="1">
    <location>
        <begin position="174"/>
        <end position="192"/>
    </location>
</feature>
<organism evidence="2 3">
    <name type="scientific">Candidatus Beckwithbacteria bacterium RIFCSPLOWO2_02_FULL_47_23</name>
    <dbReference type="NCBI Taxonomy" id="1797463"/>
    <lineage>
        <taxon>Bacteria</taxon>
        <taxon>Candidatus Beckwithiibacteriota</taxon>
    </lineage>
</organism>
<dbReference type="Proteomes" id="UP000176364">
    <property type="component" value="Unassembled WGS sequence"/>
</dbReference>
<keyword evidence="1" id="KW-0812">Transmembrane</keyword>
<dbReference type="EMBL" id="MEZQ01000020">
    <property type="protein sequence ID" value="OGD60780.1"/>
    <property type="molecule type" value="Genomic_DNA"/>
</dbReference>
<keyword evidence="1" id="KW-1133">Transmembrane helix</keyword>
<feature type="transmembrane region" description="Helical" evidence="1">
    <location>
        <begin position="264"/>
        <end position="283"/>
    </location>
</feature>
<keyword evidence="1" id="KW-0472">Membrane</keyword>
<feature type="transmembrane region" description="Helical" evidence="1">
    <location>
        <begin position="119"/>
        <end position="138"/>
    </location>
</feature>
<feature type="transmembrane region" description="Helical" evidence="1">
    <location>
        <begin position="145"/>
        <end position="168"/>
    </location>
</feature>
<evidence type="ECO:0000313" key="3">
    <source>
        <dbReference type="Proteomes" id="UP000176364"/>
    </source>
</evidence>
<accession>A0A1F5E0E9</accession>
<sequence>MLILILVGFILLRFIPYLFWPVPTGYDAGIYLFLFKTFPQIPQWQKLGFSPGLFYLTWPLTKLGFPAEAILVPLQIAAEVFLFGCLYWVVKKLIDKKTALLAVFLLTVSAVQYRTFWYFYVKNVLALGLMILALYWLSQKKTVKALVFSLLTAIFHLPTFLMLFLIMLLSNFKIAGLTVLLGGLVYLSDWQLAIKPFLLPLLKINSNSGGSFYNLPVSFLLTALYLPLAIYGLKKKSNLRPFFAGAVITLVWVVIRLFFYSRFFITLNIFLIFWAAIGLKQLMDKYKQHLDLWQFYFAAGIVFIAAFIFKTGQPLINRQLFKEIKAFKAEPKAVVLSTGKADAAWLMGWTDYPVIAWNYGGEDKYWADEEWNQFFSSDTWQKAELLKKLPQPIYIFINDQNLVKFPEMQDSTCFEPKSLHFYKFSCI</sequence>
<evidence type="ECO:0000313" key="2">
    <source>
        <dbReference type="EMBL" id="OGD60780.1"/>
    </source>
</evidence>
<feature type="transmembrane region" description="Helical" evidence="1">
    <location>
        <begin position="295"/>
        <end position="312"/>
    </location>
</feature>
<gene>
    <name evidence="2" type="ORF">A3I57_03820</name>
</gene>
<feature type="transmembrane region" description="Helical" evidence="1">
    <location>
        <begin position="239"/>
        <end position="259"/>
    </location>
</feature>
<feature type="transmembrane region" description="Helical" evidence="1">
    <location>
        <begin position="70"/>
        <end position="90"/>
    </location>
</feature>